<feature type="domain" description="HTH psq-type" evidence="2">
    <location>
        <begin position="22"/>
        <end position="57"/>
    </location>
</feature>
<dbReference type="SUPFAM" id="SSF46689">
    <property type="entry name" value="Homeodomain-like"/>
    <property type="match status" value="1"/>
</dbReference>
<evidence type="ECO:0000256" key="1">
    <source>
        <dbReference type="SAM" id="MobiDB-lite"/>
    </source>
</evidence>
<dbReference type="GO" id="GO:0003677">
    <property type="term" value="F:DNA binding"/>
    <property type="evidence" value="ECO:0007669"/>
    <property type="project" value="InterPro"/>
</dbReference>
<dbReference type="InterPro" id="IPR009057">
    <property type="entry name" value="Homeodomain-like_sf"/>
</dbReference>
<keyword evidence="4" id="KW-1185">Reference proteome</keyword>
<reference evidence="3 4" key="1">
    <citation type="submission" date="2018-08" db="EMBL/GenBank/DDBJ databases">
        <title>Aphanomyces genome sequencing and annotation.</title>
        <authorList>
            <person name="Minardi D."/>
            <person name="Oidtmann B."/>
            <person name="Van Der Giezen M."/>
            <person name="Studholme D.J."/>
        </authorList>
    </citation>
    <scope>NUCLEOTIDE SEQUENCE [LARGE SCALE GENOMIC DNA]</scope>
    <source>
        <strain evidence="3 4">NJM0002</strain>
    </source>
</reference>
<comment type="caution">
    <text evidence="3">The sequence shown here is derived from an EMBL/GenBank/DDBJ whole genome shotgun (WGS) entry which is preliminary data.</text>
</comment>
<proteinExistence type="predicted"/>
<dbReference type="AlphaFoldDB" id="A0A3R7A3V7"/>
<dbReference type="EMBL" id="QUSY01001534">
    <property type="protein sequence ID" value="RHY24633.1"/>
    <property type="molecule type" value="Genomic_DNA"/>
</dbReference>
<evidence type="ECO:0000259" key="2">
    <source>
        <dbReference type="Pfam" id="PF05225"/>
    </source>
</evidence>
<dbReference type="Pfam" id="PF05225">
    <property type="entry name" value="HTH_psq"/>
    <property type="match status" value="1"/>
</dbReference>
<dbReference type="VEuPathDB" id="FungiDB:H310_02566"/>
<dbReference type="Proteomes" id="UP000285060">
    <property type="component" value="Unassembled WGS sequence"/>
</dbReference>
<feature type="region of interest" description="Disordered" evidence="1">
    <location>
        <begin position="243"/>
        <end position="282"/>
    </location>
</feature>
<gene>
    <name evidence="3" type="ORF">DYB32_008771</name>
</gene>
<dbReference type="InterPro" id="IPR007889">
    <property type="entry name" value="HTH_Psq"/>
</dbReference>
<protein>
    <recommendedName>
        <fullName evidence="2">HTH psq-type domain-containing protein</fullName>
    </recommendedName>
</protein>
<feature type="compositionally biased region" description="Basic and acidic residues" evidence="1">
    <location>
        <begin position="261"/>
        <end position="275"/>
    </location>
</feature>
<accession>A0A3R7A3V7</accession>
<dbReference type="Gene3D" id="1.10.10.60">
    <property type="entry name" value="Homeodomain-like"/>
    <property type="match status" value="1"/>
</dbReference>
<name>A0A3R7A3V7_9STRA</name>
<evidence type="ECO:0000313" key="3">
    <source>
        <dbReference type="EMBL" id="RHY24633.1"/>
    </source>
</evidence>
<organism evidence="3 4">
    <name type="scientific">Aphanomyces invadans</name>
    <dbReference type="NCBI Taxonomy" id="157072"/>
    <lineage>
        <taxon>Eukaryota</taxon>
        <taxon>Sar</taxon>
        <taxon>Stramenopiles</taxon>
        <taxon>Oomycota</taxon>
        <taxon>Saprolegniomycetes</taxon>
        <taxon>Saprolegniales</taxon>
        <taxon>Verrucalvaceae</taxon>
        <taxon>Aphanomyces</taxon>
    </lineage>
</organism>
<evidence type="ECO:0000313" key="4">
    <source>
        <dbReference type="Proteomes" id="UP000285060"/>
    </source>
</evidence>
<sequence>MTTHTLHFHSGHMAKKRKQYDEGDLVAAVKACQDGETVAKAARQHQVPRSTLQRRLELAKEDQALQLQEGSESEDISDLVPLARSFVDQSTGIGGYPAERRAFVREYDKLVDQINALQSSTSRPFLMPVSACVDQFTKRRVAMFDLGKSYRDVTEDEWIAWFKEAYYEEAGDYEVLKKRMQASIVFDVKIMDADSRVGRILDGLMTALERDNQEWVLHQEGKMVVDVMAHSVRPIALQKAVLRAKKNEKKTRSPGRRVSPRKPDRAPKEALKVDGKGTQGSAGSRLKAVCLKCERDAHRVANCPLVKPGEAEKLLEAQVGERKKTYKLGTLRLVPLGRGATIEEVVRVQACLLDSCSDVTLVTAGVIREMERRDVTVEVVDTKPIEIYPYGPSAPMVVARQVQFKCVTLETPCGPLALRGLKAWVDTSASQGSTFF</sequence>
<feature type="compositionally biased region" description="Basic residues" evidence="1">
    <location>
        <begin position="243"/>
        <end position="260"/>
    </location>
</feature>